<evidence type="ECO:0000313" key="3">
    <source>
        <dbReference type="EMBL" id="PIO71400.1"/>
    </source>
</evidence>
<gene>
    <name evidence="3" type="ORF">TELCIR_06706</name>
</gene>
<sequence>MMIPNRGPKSFSLIFPKNPSIARGTKSSKGLKKMFLYVVCVLVLLNTFIQETNGQCRDASPGECRSMLHHCHHADAAMMAYMREKCPATCGFCR</sequence>
<dbReference type="Proteomes" id="UP000230423">
    <property type="component" value="Unassembled WGS sequence"/>
</dbReference>
<comment type="caution">
    <text evidence="1">Lacks conserved residue(s) required for the propagation of feature annotation.</text>
</comment>
<dbReference type="SMART" id="SM00254">
    <property type="entry name" value="ShKT"/>
    <property type="match status" value="1"/>
</dbReference>
<dbReference type="AlphaFoldDB" id="A0A2G9UPM7"/>
<dbReference type="EMBL" id="KZ345964">
    <property type="protein sequence ID" value="PIO71400.1"/>
    <property type="molecule type" value="Genomic_DNA"/>
</dbReference>
<dbReference type="Pfam" id="PF01549">
    <property type="entry name" value="ShK"/>
    <property type="match status" value="1"/>
</dbReference>
<evidence type="ECO:0000259" key="2">
    <source>
        <dbReference type="PROSITE" id="PS51670"/>
    </source>
</evidence>
<proteinExistence type="predicted"/>
<feature type="domain" description="ShKT" evidence="2">
    <location>
        <begin position="56"/>
        <end position="93"/>
    </location>
</feature>
<accession>A0A2G9UPM7</accession>
<evidence type="ECO:0000256" key="1">
    <source>
        <dbReference type="PROSITE-ProRule" id="PRU01005"/>
    </source>
</evidence>
<reference evidence="3 4" key="1">
    <citation type="submission" date="2015-09" db="EMBL/GenBank/DDBJ databases">
        <title>Draft genome of the parasitic nematode Teladorsagia circumcincta isolate WARC Sus (inbred).</title>
        <authorList>
            <person name="Mitreva M."/>
        </authorList>
    </citation>
    <scope>NUCLEOTIDE SEQUENCE [LARGE SCALE GENOMIC DNA]</scope>
    <source>
        <strain evidence="3 4">S</strain>
    </source>
</reference>
<protein>
    <submittedName>
        <fullName evidence="3">ShTK domain protein</fullName>
    </submittedName>
</protein>
<dbReference type="InterPro" id="IPR003582">
    <property type="entry name" value="ShKT_dom"/>
</dbReference>
<dbReference type="PROSITE" id="PS51670">
    <property type="entry name" value="SHKT"/>
    <property type="match status" value="1"/>
</dbReference>
<organism evidence="3 4">
    <name type="scientific">Teladorsagia circumcincta</name>
    <name type="common">Brown stomach worm</name>
    <name type="synonym">Ostertagia circumcincta</name>
    <dbReference type="NCBI Taxonomy" id="45464"/>
    <lineage>
        <taxon>Eukaryota</taxon>
        <taxon>Metazoa</taxon>
        <taxon>Ecdysozoa</taxon>
        <taxon>Nematoda</taxon>
        <taxon>Chromadorea</taxon>
        <taxon>Rhabditida</taxon>
        <taxon>Rhabditina</taxon>
        <taxon>Rhabditomorpha</taxon>
        <taxon>Strongyloidea</taxon>
        <taxon>Trichostrongylidae</taxon>
        <taxon>Teladorsagia</taxon>
    </lineage>
</organism>
<keyword evidence="4" id="KW-1185">Reference proteome</keyword>
<name>A0A2G9UPM7_TELCI</name>
<dbReference type="Gene3D" id="1.10.10.1940">
    <property type="match status" value="1"/>
</dbReference>
<evidence type="ECO:0000313" key="4">
    <source>
        <dbReference type="Proteomes" id="UP000230423"/>
    </source>
</evidence>